<dbReference type="SUPFAM" id="SSF48371">
    <property type="entry name" value="ARM repeat"/>
    <property type="match status" value="1"/>
</dbReference>
<dbReference type="PANTHER" id="PTHR34070:SF1">
    <property type="entry name" value="DNA ALKYLATION REPAIR PROTEIN"/>
    <property type="match status" value="1"/>
</dbReference>
<dbReference type="Proteomes" id="UP000216605">
    <property type="component" value="Unassembled WGS sequence"/>
</dbReference>
<evidence type="ECO:0000313" key="1">
    <source>
        <dbReference type="EMBL" id="OYQ40548.1"/>
    </source>
</evidence>
<keyword evidence="2" id="KW-1185">Reference proteome</keyword>
<proteinExistence type="predicted"/>
<dbReference type="EMBL" id="NOXV01000207">
    <property type="protein sequence ID" value="OYQ40548.1"/>
    <property type="molecule type" value="Genomic_DNA"/>
</dbReference>
<accession>A0A255ZGC4</accession>
<dbReference type="Pfam" id="PF08713">
    <property type="entry name" value="DNA_alkylation"/>
    <property type="match status" value="1"/>
</dbReference>
<dbReference type="AlphaFoldDB" id="A0A255ZGC4"/>
<dbReference type="OrthoDB" id="9775346at2"/>
<dbReference type="RefSeq" id="WP_094413042.1">
    <property type="nucleotide sequence ID" value="NZ_NOXV01000207.1"/>
</dbReference>
<organism evidence="1 2">
    <name type="scientific">Flavobacterium cyanobacteriorum</name>
    <dbReference type="NCBI Taxonomy" id="2022802"/>
    <lineage>
        <taxon>Bacteria</taxon>
        <taxon>Pseudomonadati</taxon>
        <taxon>Bacteroidota</taxon>
        <taxon>Flavobacteriia</taxon>
        <taxon>Flavobacteriales</taxon>
        <taxon>Flavobacteriaceae</taxon>
        <taxon>Flavobacterium</taxon>
    </lineage>
</organism>
<gene>
    <name evidence="1" type="ORF">CHU92_04525</name>
</gene>
<dbReference type="CDD" id="cd07064">
    <property type="entry name" value="AlkD_like_1"/>
    <property type="match status" value="1"/>
</dbReference>
<dbReference type="InterPro" id="IPR014825">
    <property type="entry name" value="DNA_alkylation"/>
</dbReference>
<sequence length="222" mass="25989">MSNFINELENVFTTNASAENAVAMEKYMKGHFPFFGIKTDMRRSLHKDIALKYRDELKQNAREVAAALYIKEQREYHYSAIDLLMKELKKNFRDDDIVLIEHLLVTKSWWDSVDLVSKYLLGGYLEQYPDKKEETVSRFTTSPNMWLNRSVLLFQLGYKNKTDQQLLFRECLRHKDSNEFFIQKAIGWALREYAKVNTASVKDFVAKAGLKPLSVREALKNA</sequence>
<protein>
    <recommendedName>
        <fullName evidence="3">DNA alkylation repair protein</fullName>
    </recommendedName>
</protein>
<reference evidence="1 2" key="1">
    <citation type="submission" date="2017-07" db="EMBL/GenBank/DDBJ databases">
        <title>Flavobacterium cyanobacteriorum sp. nov., isolated from cyanobacterial aggregates in a eutrophic lake.</title>
        <authorList>
            <person name="Cai H."/>
        </authorList>
    </citation>
    <scope>NUCLEOTIDE SEQUENCE [LARGE SCALE GENOMIC DNA]</scope>
    <source>
        <strain evidence="1 2">TH021</strain>
    </source>
</reference>
<dbReference type="Gene3D" id="1.20.1660.10">
    <property type="entry name" value="Hypothetical protein (EF3068)"/>
    <property type="match status" value="1"/>
</dbReference>
<evidence type="ECO:0000313" key="2">
    <source>
        <dbReference type="Proteomes" id="UP000216605"/>
    </source>
</evidence>
<comment type="caution">
    <text evidence="1">The sequence shown here is derived from an EMBL/GenBank/DDBJ whole genome shotgun (WGS) entry which is preliminary data.</text>
</comment>
<evidence type="ECO:0008006" key="3">
    <source>
        <dbReference type="Google" id="ProtNLM"/>
    </source>
</evidence>
<dbReference type="PANTHER" id="PTHR34070">
    <property type="entry name" value="ARMADILLO-TYPE FOLD"/>
    <property type="match status" value="1"/>
</dbReference>
<name>A0A255ZGC4_9FLAO</name>
<dbReference type="InterPro" id="IPR016024">
    <property type="entry name" value="ARM-type_fold"/>
</dbReference>
<dbReference type="Gene3D" id="1.25.40.290">
    <property type="entry name" value="ARM repeat domains"/>
    <property type="match status" value="1"/>
</dbReference>